<organism evidence="1 2">
    <name type="scientific">Pendulispora albinea</name>
    <dbReference type="NCBI Taxonomy" id="2741071"/>
    <lineage>
        <taxon>Bacteria</taxon>
        <taxon>Pseudomonadati</taxon>
        <taxon>Myxococcota</taxon>
        <taxon>Myxococcia</taxon>
        <taxon>Myxococcales</taxon>
        <taxon>Sorangiineae</taxon>
        <taxon>Pendulisporaceae</taxon>
        <taxon>Pendulispora</taxon>
    </lineage>
</organism>
<dbReference type="RefSeq" id="WP_394824906.1">
    <property type="nucleotide sequence ID" value="NZ_CP089984.1"/>
</dbReference>
<name>A0ABZ2M1R6_9BACT</name>
<evidence type="ECO:0000313" key="1">
    <source>
        <dbReference type="EMBL" id="WXB15281.1"/>
    </source>
</evidence>
<dbReference type="PANTHER" id="PTHR47473:SF1">
    <property type="entry name" value="METHYLTRANSFERASE DOMAIN-CONTAINING PROTEIN"/>
    <property type="match status" value="1"/>
</dbReference>
<dbReference type="Proteomes" id="UP001370348">
    <property type="component" value="Chromosome"/>
</dbReference>
<dbReference type="Pfam" id="PF11899">
    <property type="entry name" value="DUF3419"/>
    <property type="match status" value="1"/>
</dbReference>
<dbReference type="InterPro" id="IPR021829">
    <property type="entry name" value="DUF3419"/>
</dbReference>
<dbReference type="PANTHER" id="PTHR47473">
    <property type="entry name" value="BTA1P"/>
    <property type="match status" value="1"/>
</dbReference>
<keyword evidence="2" id="KW-1185">Reference proteome</keyword>
<evidence type="ECO:0000313" key="2">
    <source>
        <dbReference type="Proteomes" id="UP001370348"/>
    </source>
</evidence>
<protein>
    <submittedName>
        <fullName evidence="1">BtaA family protein</fullName>
    </submittedName>
</protein>
<reference evidence="1 2" key="1">
    <citation type="submission" date="2021-12" db="EMBL/GenBank/DDBJ databases">
        <title>Discovery of the Pendulisporaceae a myxobacterial family with distinct sporulation behavior and unique specialized metabolism.</title>
        <authorList>
            <person name="Garcia R."/>
            <person name="Popoff A."/>
            <person name="Bader C.D."/>
            <person name="Loehr J."/>
            <person name="Walesch S."/>
            <person name="Walt C."/>
            <person name="Boldt J."/>
            <person name="Bunk B."/>
            <person name="Haeckl F.J.F.P.J."/>
            <person name="Gunesch A.P."/>
            <person name="Birkelbach J."/>
            <person name="Nuebel U."/>
            <person name="Pietschmann T."/>
            <person name="Bach T."/>
            <person name="Mueller R."/>
        </authorList>
    </citation>
    <scope>NUCLEOTIDE SEQUENCE [LARGE SCALE GENOMIC DNA]</scope>
    <source>
        <strain evidence="1 2">MSr11954</strain>
    </source>
</reference>
<sequence>MRSVLRRLTRPEAAPGRLFYAQVLEDPRLELEALAPGPNDTTLVISSGGCTALSFLASENTGTLVSVDRNTVQNHVVELKAAALDLPPADAILFLGGRPSKEGQRIETYHDLRHVLSDGARRYWDRRLGAIRRGVLGAGLAERFMGALGSIIRFAVHPRARIDRMLSFDSLDEQRAFYESDWNTRRWRALFPILLNQRVFRYLGLGQNRFYHGGGSSFAEHFQNGLEHSLKAVHARDNYFIHYMMTGHYPADEAGWPLYLNPDGARKAAEGRDRLTLVDGGVTEYLASREPRSIQRFALSNVPEWMSAAEIDALFAEVARTAAPGARVCFRNFVGFTEVPDRWRNTFVVDRRFENAITRDRSGVQRRIVVCDVVAA</sequence>
<gene>
    <name evidence="1" type="ORF">LZC94_46605</name>
</gene>
<dbReference type="EMBL" id="CP089984">
    <property type="protein sequence ID" value="WXB15281.1"/>
    <property type="molecule type" value="Genomic_DNA"/>
</dbReference>
<proteinExistence type="predicted"/>
<accession>A0ABZ2M1R6</accession>